<dbReference type="PRINTS" id="PR00111">
    <property type="entry name" value="ABHYDROLASE"/>
</dbReference>
<reference evidence="2 3" key="2">
    <citation type="journal article" date="2016" name="Int. J. Syst. Evol. Microbiol.">
        <title>Taxonomy of haemolytic and/or proteolytic strains of the genus Acinetobacter with the proposal of Acinetobacter courvalinii sp. nov. (genomic species 14 sensu Bouvet &amp; Jeanjean), Acinetobacter dispersus sp. nov. (genomic species 17), Acinetobacter modestus sp. nov., Acinetobacter proteolyticus sp. nov. and Acinetobacter vivianii sp. nov.</title>
        <authorList>
            <person name="Nemec A."/>
            <person name="Radolfova-Krizova L."/>
            <person name="Maixnerova M."/>
            <person name="Vrestiakova E."/>
            <person name="Jezek P."/>
            <person name="Sedo O."/>
        </authorList>
    </citation>
    <scope>NUCLEOTIDE SEQUENCE [LARGE SCALE GENOMIC DNA]</scope>
    <source>
        <strain evidence="2 3">NIPH 236</strain>
    </source>
</reference>
<sequence length="333" mass="38181">MSKNELGTVLNQPTIDVKELYQQWGVSTPWRSTGRFEPLQIFAGKLLYRQTLYNESRFYGFKLHHHQIDGFQVHWLSNKKNKKSKGSILLIHGLSADKSHWVRFARYLAKDYHVIIPDLPAHGQTGYLSNADYSVERQARRMIELLDHLGINQVHVLGNSMGGFISISMAHKWSHRIASLGLLNSAGLKPRTHSVLEAAFHGAKNPFIVNSVSEFNDLLSLAASKQQWMPYSVRLMLAKQLADRRERLFKLSLQVMQEITEFNCAEKSKDAFKMSTLVIWGEEDKLLDVDMLEHFVEIIPHAHSVKLPNTGHMPMLECPKIAAKHYKRFINTL</sequence>
<dbReference type="EMBL" id="APOJ01000025">
    <property type="protein sequence ID" value="ENU26801.1"/>
    <property type="molecule type" value="Genomic_DNA"/>
</dbReference>
<dbReference type="PANTHER" id="PTHR43798:SF33">
    <property type="entry name" value="HYDROLASE, PUTATIVE (AFU_ORTHOLOGUE AFUA_2G14860)-RELATED"/>
    <property type="match status" value="1"/>
</dbReference>
<keyword evidence="3" id="KW-1185">Reference proteome</keyword>
<gene>
    <name evidence="2" type="ORF">F992_02350</name>
</gene>
<organism evidence="2 3">
    <name type="scientific">Acinetobacter modestus</name>
    <dbReference type="NCBI Taxonomy" id="1776740"/>
    <lineage>
        <taxon>Bacteria</taxon>
        <taxon>Pseudomonadati</taxon>
        <taxon>Pseudomonadota</taxon>
        <taxon>Gammaproteobacteria</taxon>
        <taxon>Moraxellales</taxon>
        <taxon>Moraxellaceae</taxon>
        <taxon>Acinetobacter</taxon>
    </lineage>
</organism>
<dbReference type="InterPro" id="IPR000073">
    <property type="entry name" value="AB_hydrolase_1"/>
</dbReference>
<dbReference type="InterPro" id="IPR050266">
    <property type="entry name" value="AB_hydrolase_sf"/>
</dbReference>
<evidence type="ECO:0000259" key="1">
    <source>
        <dbReference type="Pfam" id="PF12697"/>
    </source>
</evidence>
<proteinExistence type="predicted"/>
<dbReference type="RefSeq" id="WP_004662852.1">
    <property type="nucleotide sequence ID" value="NZ_BMDV01000001.1"/>
</dbReference>
<dbReference type="Pfam" id="PF12697">
    <property type="entry name" value="Abhydrolase_6"/>
    <property type="match status" value="1"/>
</dbReference>
<reference evidence="3" key="1">
    <citation type="submission" date="2013-02" db="EMBL/GenBank/DDBJ databases">
        <title>The Genome Sequence of Acinetobacter sp. NIPH 236.</title>
        <authorList>
            <consortium name="The Broad Institute Genome Sequencing Platform"/>
            <consortium name="The Broad Institute Genome Sequencing Center for Infectious Disease"/>
            <person name="Cerqueira G."/>
            <person name="Feldgarden M."/>
            <person name="Courvalin P."/>
            <person name="Perichon B."/>
            <person name="Grillot-Courvalin C."/>
            <person name="Clermont D."/>
            <person name="Rocha E."/>
            <person name="Yoon E.-J."/>
            <person name="Nemec A."/>
            <person name="Walker B."/>
            <person name="Young S.K."/>
            <person name="Zeng Q."/>
            <person name="Gargeya S."/>
            <person name="Fitzgerald M."/>
            <person name="Haas B."/>
            <person name="Abouelleil A."/>
            <person name="Alvarado L."/>
            <person name="Arachchi H.M."/>
            <person name="Berlin A.M."/>
            <person name="Chapman S.B."/>
            <person name="Dewar J."/>
            <person name="Goldberg J."/>
            <person name="Griggs A."/>
            <person name="Gujja S."/>
            <person name="Hansen M."/>
            <person name="Howarth C."/>
            <person name="Imamovic A."/>
            <person name="Larimer J."/>
            <person name="McCowan C."/>
            <person name="Murphy C."/>
            <person name="Neiman D."/>
            <person name="Pearson M."/>
            <person name="Priest M."/>
            <person name="Roberts A."/>
            <person name="Saif S."/>
            <person name="Shea T."/>
            <person name="Sisk P."/>
            <person name="Sykes S."/>
            <person name="Wortman J."/>
            <person name="Nusbaum C."/>
            <person name="Birren B."/>
        </authorList>
    </citation>
    <scope>NUCLEOTIDE SEQUENCE [LARGE SCALE GENOMIC DNA]</scope>
    <source>
        <strain evidence="3">NIPH 236</strain>
    </source>
</reference>
<dbReference type="InterPro" id="IPR029058">
    <property type="entry name" value="AB_hydrolase_fold"/>
</dbReference>
<accession>A0ABP2TWY6</accession>
<comment type="caution">
    <text evidence="2">The sequence shown here is derived from an EMBL/GenBank/DDBJ whole genome shotgun (WGS) entry which is preliminary data.</text>
</comment>
<protein>
    <recommendedName>
        <fullName evidence="1">AB hydrolase-1 domain-containing protein</fullName>
    </recommendedName>
</protein>
<dbReference type="PANTHER" id="PTHR43798">
    <property type="entry name" value="MONOACYLGLYCEROL LIPASE"/>
    <property type="match status" value="1"/>
</dbReference>
<evidence type="ECO:0000313" key="2">
    <source>
        <dbReference type="EMBL" id="ENU26801.1"/>
    </source>
</evidence>
<dbReference type="SUPFAM" id="SSF53474">
    <property type="entry name" value="alpha/beta-Hydrolases"/>
    <property type="match status" value="1"/>
</dbReference>
<feature type="domain" description="AB hydrolase-1" evidence="1">
    <location>
        <begin position="88"/>
        <end position="320"/>
    </location>
</feature>
<dbReference type="GeneID" id="92835726"/>
<dbReference type="Gene3D" id="3.40.50.1820">
    <property type="entry name" value="alpha/beta hydrolase"/>
    <property type="match status" value="1"/>
</dbReference>
<evidence type="ECO:0000313" key="3">
    <source>
        <dbReference type="Proteomes" id="UP000013190"/>
    </source>
</evidence>
<dbReference type="Proteomes" id="UP000013190">
    <property type="component" value="Unassembled WGS sequence"/>
</dbReference>
<name>A0ABP2TWY6_9GAMM</name>